<protein>
    <submittedName>
        <fullName evidence="2">BgTH12-06136</fullName>
    </submittedName>
</protein>
<comment type="caution">
    <text evidence="2">The sequence shown here is derived from an EMBL/GenBank/DDBJ whole genome shotgun (WGS) entry which is preliminary data.</text>
</comment>
<evidence type="ECO:0000313" key="2">
    <source>
        <dbReference type="EMBL" id="CAD6504406.1"/>
    </source>
</evidence>
<dbReference type="Proteomes" id="UP000683417">
    <property type="component" value="Unassembled WGS sequence"/>
</dbReference>
<gene>
    <name evidence="2" type="ORF">BGTH12_LOCUS5764</name>
</gene>
<evidence type="ECO:0000256" key="1">
    <source>
        <dbReference type="SAM" id="SignalP"/>
    </source>
</evidence>
<dbReference type="AlphaFoldDB" id="A0A9W4D5D3"/>
<reference evidence="2" key="1">
    <citation type="submission" date="2020-10" db="EMBL/GenBank/DDBJ databases">
        <authorList>
            <person name="Muller C M."/>
        </authorList>
    </citation>
    <scope>NUCLEOTIDE SEQUENCE</scope>
    <source>
        <strain evidence="2">THUN-12</strain>
    </source>
</reference>
<dbReference type="EMBL" id="CAJHIT010000008">
    <property type="protein sequence ID" value="CAD6504406.1"/>
    <property type="molecule type" value="Genomic_DNA"/>
</dbReference>
<feature type="chain" id="PRO_5040759825" evidence="1">
    <location>
        <begin position="23"/>
        <end position="164"/>
    </location>
</feature>
<keyword evidence="1" id="KW-0732">Signal</keyword>
<evidence type="ECO:0000313" key="3">
    <source>
        <dbReference type="Proteomes" id="UP000683417"/>
    </source>
</evidence>
<name>A0A9W4D5D3_BLUGR</name>
<proteinExistence type="predicted"/>
<sequence>MRFSSITIILQSASIFFTTVAGVTTNQIDEQRKSFICDGVKITFNKFGHQRSLIEDTTSMFDPGSLYQLYTQKLTQAHQNEHTHRTPFAYTDTDTTDLSFYLLSDLTSYENHRAYFITFEYNLVMDGRYRATSMLLKKTQQNRPGYYEQLSDPSYELCKVGSFR</sequence>
<accession>A0A9W4D5D3</accession>
<feature type="signal peptide" evidence="1">
    <location>
        <begin position="1"/>
        <end position="22"/>
    </location>
</feature>
<organism evidence="2 3">
    <name type="scientific">Blumeria graminis f. sp. triticale</name>
    <dbReference type="NCBI Taxonomy" id="1689686"/>
    <lineage>
        <taxon>Eukaryota</taxon>
        <taxon>Fungi</taxon>
        <taxon>Dikarya</taxon>
        <taxon>Ascomycota</taxon>
        <taxon>Pezizomycotina</taxon>
        <taxon>Leotiomycetes</taxon>
        <taxon>Erysiphales</taxon>
        <taxon>Erysiphaceae</taxon>
        <taxon>Blumeria</taxon>
    </lineage>
</organism>